<dbReference type="Proteomes" id="UP000799755">
    <property type="component" value="Unassembled WGS sequence"/>
</dbReference>
<protein>
    <submittedName>
        <fullName evidence="1">Uncharacterized protein</fullName>
    </submittedName>
</protein>
<comment type="caution">
    <text evidence="1">The sequence shown here is derived from an EMBL/GenBank/DDBJ whole genome shotgun (WGS) entry which is preliminary data.</text>
</comment>
<keyword evidence="2" id="KW-1185">Reference proteome</keyword>
<dbReference type="EMBL" id="MU003521">
    <property type="protein sequence ID" value="KAF2467346.1"/>
    <property type="molecule type" value="Genomic_DNA"/>
</dbReference>
<evidence type="ECO:0000313" key="2">
    <source>
        <dbReference type="Proteomes" id="UP000799755"/>
    </source>
</evidence>
<organism evidence="1 2">
    <name type="scientific">Lindgomyces ingoldianus</name>
    <dbReference type="NCBI Taxonomy" id="673940"/>
    <lineage>
        <taxon>Eukaryota</taxon>
        <taxon>Fungi</taxon>
        <taxon>Dikarya</taxon>
        <taxon>Ascomycota</taxon>
        <taxon>Pezizomycotina</taxon>
        <taxon>Dothideomycetes</taxon>
        <taxon>Pleosporomycetidae</taxon>
        <taxon>Pleosporales</taxon>
        <taxon>Lindgomycetaceae</taxon>
        <taxon>Lindgomyces</taxon>
    </lineage>
</organism>
<proteinExistence type="predicted"/>
<sequence>MLERASTCLETGGRQLLRPPKRCVRSRRMLHSSFWHHGASDLSLPIWWSSDLISNHPDFDSDDKSRGQRGHNGLLLDFLYPEKTLALIRRMSICKWNVLQTQRRLCLHGTSVRQFSTRRDGQELDEEIYLEKLALQEEVDQRLEGSTARDALRDILDTSELGKQELAWRLYSTIQERSRTPDLRADLLEYLACPVASFDANRMLRVFNTLPHEHRRASSYRIAISAYIALRMVGPAVQLHEEAATGKVGLQFGTHIVLGQTVQDNQWDLTLRVFKAFWRRVSRENDFKSIWTKPKGVLWGAIWASIAEIPDLKNNLLSLLQYVRQFQHEIQSNDENKEALRLFMAGFVPEVTLQTLNVDDPDEDVIWHFFTNLFRDIRTLGLQTAHFYNSAIGQMLNLLRYQEYFQRSKPFLELYRQYREDALHNPDPNFRPPMRLLMRLMHQVGDKGSLNGIAGLVSDWHLFHPNSPLPYDALVYLLEFYAGFGDAESVHEYFSQIRERYSHKIDLRVLSSLLFVYARRIDVRSTGKQFERISGEFGLAPDTTCWNILLLAYARADDLDGALHCFSRILESGIQPDKHTFGPLLNLCASRGDVEAFEEIFSKAQQLKVHLRNEAVARAGYVQACLNSDDVEGAEAIAQGMLADHRAGTLHGPLTPAWNLIIQHYALQKDVASSRRVYKQMVENGIPLDTWTYAGLMRSLVELRQTNAAYKILRVTMPRNQVRGHAFHYALVMTGFIRERQFHRAMEARKRMLRRNVLPTVSSHLASLETIGINELRKLQDAGDENPLTRLVEVEESLREMLLESYESSLALRQPRRARLLGMAQDSVPEGYFGFLILLYSARGAYAICKELFEAASIGKSDEAGYEAPIGLLTAIMEAHLAAKEYDEVAKCWELARLQADKMTKTWHQATTDPDPPKIEFGSLVDPSVIAQAAEARIASNRRQILFKTSRIYIRSLLAQESPQSLQQAMRTISNLLTNGYIIDNLTWNEFIQMLARRGRVMDAFTACEAYLMPNFPGWRQQHPAYVRREQTGYSYMEVRHDDLSRKTLMPRYRTLVFLAAAYGQIKREEANGMGYNPEYGGWAREVLEKIAPLTVRAIETMPRTRDRLQQMYVLGM</sequence>
<name>A0ACB6QMH7_9PLEO</name>
<accession>A0ACB6QMH7</accession>
<gene>
    <name evidence="1" type="ORF">BDR25DRAFT_267511</name>
</gene>
<evidence type="ECO:0000313" key="1">
    <source>
        <dbReference type="EMBL" id="KAF2467346.1"/>
    </source>
</evidence>
<reference evidence="1" key="1">
    <citation type="journal article" date="2020" name="Stud. Mycol.">
        <title>101 Dothideomycetes genomes: a test case for predicting lifestyles and emergence of pathogens.</title>
        <authorList>
            <person name="Haridas S."/>
            <person name="Albert R."/>
            <person name="Binder M."/>
            <person name="Bloem J."/>
            <person name="Labutti K."/>
            <person name="Salamov A."/>
            <person name="Andreopoulos B."/>
            <person name="Baker S."/>
            <person name="Barry K."/>
            <person name="Bills G."/>
            <person name="Bluhm B."/>
            <person name="Cannon C."/>
            <person name="Castanera R."/>
            <person name="Culley D."/>
            <person name="Daum C."/>
            <person name="Ezra D."/>
            <person name="Gonzalez J."/>
            <person name="Henrissat B."/>
            <person name="Kuo A."/>
            <person name="Liang C."/>
            <person name="Lipzen A."/>
            <person name="Lutzoni F."/>
            <person name="Magnuson J."/>
            <person name="Mondo S."/>
            <person name="Nolan M."/>
            <person name="Ohm R."/>
            <person name="Pangilinan J."/>
            <person name="Park H.-J."/>
            <person name="Ramirez L."/>
            <person name="Alfaro M."/>
            <person name="Sun H."/>
            <person name="Tritt A."/>
            <person name="Yoshinaga Y."/>
            <person name="Zwiers L.-H."/>
            <person name="Turgeon B."/>
            <person name="Goodwin S."/>
            <person name="Spatafora J."/>
            <person name="Crous P."/>
            <person name="Grigoriev I."/>
        </authorList>
    </citation>
    <scope>NUCLEOTIDE SEQUENCE</scope>
    <source>
        <strain evidence="1">ATCC 200398</strain>
    </source>
</reference>